<name>A0ABV7YUH9_9BACT</name>
<keyword evidence="3" id="KW-1185">Reference proteome</keyword>
<sequence length="157" mass="17997">MNLLTITLPNQDVINVSNDFFGEETITFNDKIVSQKKTFWGGKHSFTINENGENKDYRLDIKMDLLGRIYIKLIENEKEIYNDKAQKTNQNLGASLFMFVVGIVFGFTVVYLLKQESVALKLGAFIALLIGLYLFANKYFKKPDTTKNVCHQNITIK</sequence>
<evidence type="ECO:0000256" key="1">
    <source>
        <dbReference type="SAM" id="Phobius"/>
    </source>
</evidence>
<dbReference type="RefSeq" id="WP_379837638.1">
    <property type="nucleotide sequence ID" value="NZ_JBHRYQ010000001.1"/>
</dbReference>
<keyword evidence="1" id="KW-0812">Transmembrane</keyword>
<dbReference type="Proteomes" id="UP001595616">
    <property type="component" value="Unassembled WGS sequence"/>
</dbReference>
<reference evidence="3" key="1">
    <citation type="journal article" date="2019" name="Int. J. Syst. Evol. Microbiol.">
        <title>The Global Catalogue of Microorganisms (GCM) 10K type strain sequencing project: providing services to taxonomists for standard genome sequencing and annotation.</title>
        <authorList>
            <consortium name="The Broad Institute Genomics Platform"/>
            <consortium name="The Broad Institute Genome Sequencing Center for Infectious Disease"/>
            <person name="Wu L."/>
            <person name="Ma J."/>
        </authorList>
    </citation>
    <scope>NUCLEOTIDE SEQUENCE [LARGE SCALE GENOMIC DNA]</scope>
    <source>
        <strain evidence="3">CECT 7956</strain>
    </source>
</reference>
<evidence type="ECO:0000313" key="2">
    <source>
        <dbReference type="EMBL" id="MFC3811014.1"/>
    </source>
</evidence>
<comment type="caution">
    <text evidence="2">The sequence shown here is derived from an EMBL/GenBank/DDBJ whole genome shotgun (WGS) entry which is preliminary data.</text>
</comment>
<evidence type="ECO:0000313" key="3">
    <source>
        <dbReference type="Proteomes" id="UP001595616"/>
    </source>
</evidence>
<keyword evidence="1" id="KW-0472">Membrane</keyword>
<dbReference type="EMBL" id="JBHRYQ010000001">
    <property type="protein sequence ID" value="MFC3811014.1"/>
    <property type="molecule type" value="Genomic_DNA"/>
</dbReference>
<protein>
    <submittedName>
        <fullName evidence="2">Uncharacterized protein</fullName>
    </submittedName>
</protein>
<organism evidence="2 3">
    <name type="scientific">Lacihabitans lacunae</name>
    <dbReference type="NCBI Taxonomy" id="1028214"/>
    <lineage>
        <taxon>Bacteria</taxon>
        <taxon>Pseudomonadati</taxon>
        <taxon>Bacteroidota</taxon>
        <taxon>Cytophagia</taxon>
        <taxon>Cytophagales</taxon>
        <taxon>Leadbetterellaceae</taxon>
        <taxon>Lacihabitans</taxon>
    </lineage>
</organism>
<gene>
    <name evidence="2" type="ORF">ACFOOI_10140</name>
</gene>
<keyword evidence="1" id="KW-1133">Transmembrane helix</keyword>
<accession>A0ABV7YUH9</accession>
<feature type="transmembrane region" description="Helical" evidence="1">
    <location>
        <begin position="92"/>
        <end position="112"/>
    </location>
</feature>
<proteinExistence type="predicted"/>
<feature type="transmembrane region" description="Helical" evidence="1">
    <location>
        <begin position="118"/>
        <end position="136"/>
    </location>
</feature>